<keyword evidence="3" id="KW-1185">Reference proteome</keyword>
<dbReference type="PANTHER" id="PTHR12526">
    <property type="entry name" value="GLYCOSYLTRANSFERASE"/>
    <property type="match status" value="1"/>
</dbReference>
<dbReference type="PANTHER" id="PTHR12526:SF627">
    <property type="entry name" value="D-RHAMNOSYLTRANSFERASE WBPZ"/>
    <property type="match status" value="1"/>
</dbReference>
<keyword evidence="2" id="KW-0808">Transferase</keyword>
<gene>
    <name evidence="2" type="ORF">KDH_29740</name>
</gene>
<dbReference type="RefSeq" id="WP_338251159.1">
    <property type="nucleotide sequence ID" value="NZ_BSRI01000002.1"/>
</dbReference>
<name>A0ABQ6FR17_9CHLR</name>
<feature type="domain" description="Glycosyl transferase family 1" evidence="1">
    <location>
        <begin position="199"/>
        <end position="290"/>
    </location>
</feature>
<dbReference type="GO" id="GO:0016740">
    <property type="term" value="F:transferase activity"/>
    <property type="evidence" value="ECO:0007669"/>
    <property type="project" value="UniProtKB-KW"/>
</dbReference>
<evidence type="ECO:0000259" key="1">
    <source>
        <dbReference type="Pfam" id="PF00534"/>
    </source>
</evidence>
<accession>A0ABQ6FR17</accession>
<protein>
    <submittedName>
        <fullName evidence="2">LPS biosynthesis-related transferase</fullName>
    </submittedName>
</protein>
<dbReference type="InterPro" id="IPR001296">
    <property type="entry name" value="Glyco_trans_1"/>
</dbReference>
<proteinExistence type="predicted"/>
<dbReference type="SUPFAM" id="SSF53756">
    <property type="entry name" value="UDP-Glycosyltransferase/glycogen phosphorylase"/>
    <property type="match status" value="1"/>
</dbReference>
<dbReference type="Proteomes" id="UP001344906">
    <property type="component" value="Unassembled WGS sequence"/>
</dbReference>
<dbReference type="EMBL" id="BSRI01000002">
    <property type="protein sequence ID" value="GLV56131.1"/>
    <property type="molecule type" value="Genomic_DNA"/>
</dbReference>
<dbReference type="Pfam" id="PF00534">
    <property type="entry name" value="Glycos_transf_1"/>
    <property type="match status" value="1"/>
</dbReference>
<dbReference type="Gene3D" id="3.40.50.2000">
    <property type="entry name" value="Glycogen Phosphorylase B"/>
    <property type="match status" value="2"/>
</dbReference>
<comment type="caution">
    <text evidence="2">The sequence shown here is derived from an EMBL/GenBank/DDBJ whole genome shotgun (WGS) entry which is preliminary data.</text>
</comment>
<evidence type="ECO:0000313" key="2">
    <source>
        <dbReference type="EMBL" id="GLV56131.1"/>
    </source>
</evidence>
<reference evidence="2 3" key="1">
    <citation type="submission" date="2023-02" db="EMBL/GenBank/DDBJ databases">
        <title>Dictyobacter halimunensis sp. nov., a new member of the class Ktedonobacteria from forest soil in a geothermal area.</title>
        <authorList>
            <person name="Rachmania M.K."/>
            <person name="Ningsih F."/>
            <person name="Sakai Y."/>
            <person name="Yabe S."/>
            <person name="Yokota A."/>
            <person name="Sjamsuridzal W."/>
        </authorList>
    </citation>
    <scope>NUCLEOTIDE SEQUENCE [LARGE SCALE GENOMIC DNA]</scope>
    <source>
        <strain evidence="2 3">S3.2.2.5</strain>
    </source>
</reference>
<evidence type="ECO:0000313" key="3">
    <source>
        <dbReference type="Proteomes" id="UP001344906"/>
    </source>
</evidence>
<sequence>MKRLNILIWHIHGSYLNTLARIEHNWYLPVKEGRPEGYGGRGPTFDLPGYVHEVAADQVANLPLDLVIFQTPKNYFTDQYEILSPAQRELPKIYLEHNTPRPHASDTSHPINDPSVLLVHVTHYNRLMWDNGQAPTMVIEHSVAIDPEAHYSGDYDKGITIVNGIQKRPRIAGYDLFLQTRQSIPLDIAGMQTEEFGGLGDIPYRDLHRRIGHYRFLFSPIRYTSLPLAVIEAMTIGMPVVALATTELPTVIENGKNGYISCDIDMLMKQMRHLLDNPSLARQMGEYAHQVALERFGLDRFIRDWNEAFARVTRTSALST</sequence>
<organism evidence="2 3">
    <name type="scientific">Dictyobacter halimunensis</name>
    <dbReference type="NCBI Taxonomy" id="3026934"/>
    <lineage>
        <taxon>Bacteria</taxon>
        <taxon>Bacillati</taxon>
        <taxon>Chloroflexota</taxon>
        <taxon>Ktedonobacteria</taxon>
        <taxon>Ktedonobacterales</taxon>
        <taxon>Dictyobacteraceae</taxon>
        <taxon>Dictyobacter</taxon>
    </lineage>
</organism>